<dbReference type="Proteomes" id="UP000194450">
    <property type="component" value="Unassembled WGS sequence"/>
</dbReference>
<evidence type="ECO:0000313" key="9">
    <source>
        <dbReference type="Proteomes" id="UP000194450"/>
    </source>
</evidence>
<comment type="subcellular location">
    <subcellularLocation>
        <location evidence="1">Cytoplasm</location>
    </subcellularLocation>
</comment>
<dbReference type="RefSeq" id="WP_086434726.1">
    <property type="nucleotide sequence ID" value="NZ_FXWH01000001.1"/>
</dbReference>
<keyword evidence="9" id="KW-1185">Reference proteome</keyword>
<dbReference type="InterPro" id="IPR043129">
    <property type="entry name" value="ATPase_NBD"/>
</dbReference>
<evidence type="ECO:0000256" key="3">
    <source>
        <dbReference type="ARBA" id="ARBA00019012"/>
    </source>
</evidence>
<dbReference type="GO" id="GO:0002949">
    <property type="term" value="P:tRNA threonylcarbamoyladenosine modification"/>
    <property type="evidence" value="ECO:0007669"/>
    <property type="project" value="InterPro"/>
</dbReference>
<dbReference type="OrthoDB" id="9809995at2"/>
<evidence type="ECO:0000313" key="8">
    <source>
        <dbReference type="EMBL" id="SMQ68727.1"/>
    </source>
</evidence>
<keyword evidence="4" id="KW-0963">Cytoplasm</keyword>
<organism evidence="8 9">
    <name type="scientific">Pseudidiomarina planktonica</name>
    <dbReference type="NCBI Taxonomy" id="1323738"/>
    <lineage>
        <taxon>Bacteria</taxon>
        <taxon>Pseudomonadati</taxon>
        <taxon>Pseudomonadota</taxon>
        <taxon>Gammaproteobacteria</taxon>
        <taxon>Alteromonadales</taxon>
        <taxon>Idiomarinaceae</taxon>
        <taxon>Pseudidiomarina</taxon>
    </lineage>
</organism>
<proteinExistence type="inferred from homology"/>
<feature type="domain" description="Gcp-like" evidence="7">
    <location>
        <begin position="31"/>
        <end position="150"/>
    </location>
</feature>
<evidence type="ECO:0000256" key="1">
    <source>
        <dbReference type="ARBA" id="ARBA00004496"/>
    </source>
</evidence>
<dbReference type="InterPro" id="IPR022496">
    <property type="entry name" value="T6A_TsaB"/>
</dbReference>
<keyword evidence="5" id="KW-0819">tRNA processing</keyword>
<evidence type="ECO:0000256" key="6">
    <source>
        <dbReference type="ARBA" id="ARBA00032446"/>
    </source>
</evidence>
<dbReference type="PANTHER" id="PTHR11735">
    <property type="entry name" value="TRNA N6-ADENOSINE THREONYLCARBAMOYLTRANSFERASE"/>
    <property type="match status" value="1"/>
</dbReference>
<accession>A0A1Y6F1N1</accession>
<dbReference type="GO" id="GO:0005829">
    <property type="term" value="C:cytosol"/>
    <property type="evidence" value="ECO:0007669"/>
    <property type="project" value="TreeGrafter"/>
</dbReference>
<dbReference type="Pfam" id="PF00814">
    <property type="entry name" value="TsaD"/>
    <property type="match status" value="1"/>
</dbReference>
<dbReference type="NCBIfam" id="TIGR03725">
    <property type="entry name" value="T6A_YeaZ"/>
    <property type="match status" value="1"/>
</dbReference>
<sequence length="230" mass="24550">MTNLLAIDTATENCSVALQVGSKIYSRATESPREHSQRLLGFVDEVIAEAGIKLHDIQGIVVGNGPGSFTGVRIGVSVAQGLAFSLQCPVVGVNSLAALAHQAIRKLSVERVVAAIDARMGEIYLAAYEQVDGQLHTTLEPMVGKPESQWLAQQLGEYTPAVSVGTGVVTYREAFASCTDTAHAEEVLLPLAEDMLAIASSKFFENAVAAADLEPLYVRNEVTWQKLPGR</sequence>
<dbReference type="SUPFAM" id="SSF53067">
    <property type="entry name" value="Actin-like ATPase domain"/>
    <property type="match status" value="2"/>
</dbReference>
<evidence type="ECO:0000259" key="7">
    <source>
        <dbReference type="Pfam" id="PF00814"/>
    </source>
</evidence>
<dbReference type="EMBL" id="FXWH01000001">
    <property type="protein sequence ID" value="SMQ68727.1"/>
    <property type="molecule type" value="Genomic_DNA"/>
</dbReference>
<evidence type="ECO:0000256" key="2">
    <source>
        <dbReference type="ARBA" id="ARBA00010493"/>
    </source>
</evidence>
<dbReference type="AlphaFoldDB" id="A0A1Y6F1N1"/>
<evidence type="ECO:0000256" key="4">
    <source>
        <dbReference type="ARBA" id="ARBA00022490"/>
    </source>
</evidence>
<evidence type="ECO:0000256" key="5">
    <source>
        <dbReference type="ARBA" id="ARBA00022694"/>
    </source>
</evidence>
<reference evidence="9" key="1">
    <citation type="submission" date="2017-04" db="EMBL/GenBank/DDBJ databases">
        <authorList>
            <person name="Varghese N."/>
            <person name="Submissions S."/>
        </authorList>
    </citation>
    <scope>NUCLEOTIDE SEQUENCE [LARGE SCALE GENOMIC DNA]</scope>
</reference>
<comment type="similarity">
    <text evidence="2">Belongs to the KAE1 / TsaD family. TsaB subfamily.</text>
</comment>
<dbReference type="CDD" id="cd24032">
    <property type="entry name" value="ASKHA_NBD_TsaB"/>
    <property type="match status" value="1"/>
</dbReference>
<dbReference type="FunFam" id="3.30.420.40:FF:000097">
    <property type="entry name" value="tRNA threonylcarbamoyladenosine biosynthesis protein TsaB"/>
    <property type="match status" value="1"/>
</dbReference>
<protein>
    <recommendedName>
        <fullName evidence="3">tRNA threonylcarbamoyladenosine biosynthesis protein TsaB</fullName>
    </recommendedName>
    <alternativeName>
        <fullName evidence="6">t(6)A37 threonylcarbamoyladenosine biosynthesis protein TsaB</fullName>
    </alternativeName>
</protein>
<dbReference type="InterPro" id="IPR000905">
    <property type="entry name" value="Gcp-like_dom"/>
</dbReference>
<gene>
    <name evidence="8" type="ORF">SAMN06297229_1697</name>
</gene>
<dbReference type="Gene3D" id="3.30.420.40">
    <property type="match status" value="2"/>
</dbReference>
<dbReference type="PANTHER" id="PTHR11735:SF11">
    <property type="entry name" value="TRNA THREONYLCARBAMOYLADENOSINE BIOSYNTHESIS PROTEIN TSAB"/>
    <property type="match status" value="1"/>
</dbReference>
<name>A0A1Y6F1N1_9GAMM</name>